<feature type="region of interest" description="Disordered" evidence="1">
    <location>
        <begin position="135"/>
        <end position="159"/>
    </location>
</feature>
<proteinExistence type="predicted"/>
<protein>
    <submittedName>
        <fullName evidence="2">Uncharacterized protein</fullName>
    </submittedName>
</protein>
<dbReference type="EMBL" id="BPLR01005830">
    <property type="protein sequence ID" value="GIY05344.1"/>
    <property type="molecule type" value="Genomic_DNA"/>
</dbReference>
<name>A0AAV4Q7I9_CAEEX</name>
<sequence>MPSNHSWCWRHTFYDRASFNEEQLGRVLTQPHSSSETDLMGINCIINSDSVEALRSLSLLDILALKPNPKQVPNLETTLSSERYYSKDFLNVTKITNRKKSSLSRNKLILQLEQRSLTLVSPCLMVRPGINQIKGKKKEQRELAKERKRHPHTLQETKG</sequence>
<dbReference type="Proteomes" id="UP001054945">
    <property type="component" value="Unassembled WGS sequence"/>
</dbReference>
<gene>
    <name evidence="2" type="ORF">CEXT_259671</name>
</gene>
<evidence type="ECO:0000313" key="2">
    <source>
        <dbReference type="EMBL" id="GIY05344.1"/>
    </source>
</evidence>
<comment type="caution">
    <text evidence="2">The sequence shown here is derived from an EMBL/GenBank/DDBJ whole genome shotgun (WGS) entry which is preliminary data.</text>
</comment>
<accession>A0AAV4Q7I9</accession>
<evidence type="ECO:0000256" key="1">
    <source>
        <dbReference type="SAM" id="MobiDB-lite"/>
    </source>
</evidence>
<organism evidence="2 3">
    <name type="scientific">Caerostris extrusa</name>
    <name type="common">Bark spider</name>
    <name type="synonym">Caerostris bankana</name>
    <dbReference type="NCBI Taxonomy" id="172846"/>
    <lineage>
        <taxon>Eukaryota</taxon>
        <taxon>Metazoa</taxon>
        <taxon>Ecdysozoa</taxon>
        <taxon>Arthropoda</taxon>
        <taxon>Chelicerata</taxon>
        <taxon>Arachnida</taxon>
        <taxon>Araneae</taxon>
        <taxon>Araneomorphae</taxon>
        <taxon>Entelegynae</taxon>
        <taxon>Araneoidea</taxon>
        <taxon>Araneidae</taxon>
        <taxon>Caerostris</taxon>
    </lineage>
</organism>
<dbReference type="AlphaFoldDB" id="A0AAV4Q7I9"/>
<reference evidence="2 3" key="1">
    <citation type="submission" date="2021-06" db="EMBL/GenBank/DDBJ databases">
        <title>Caerostris extrusa draft genome.</title>
        <authorList>
            <person name="Kono N."/>
            <person name="Arakawa K."/>
        </authorList>
    </citation>
    <scope>NUCLEOTIDE SEQUENCE [LARGE SCALE GENOMIC DNA]</scope>
</reference>
<evidence type="ECO:0000313" key="3">
    <source>
        <dbReference type="Proteomes" id="UP001054945"/>
    </source>
</evidence>
<keyword evidence="3" id="KW-1185">Reference proteome</keyword>